<evidence type="ECO:0000313" key="9">
    <source>
        <dbReference type="EMBL" id="EDZ94882.1"/>
    </source>
</evidence>
<evidence type="ECO:0000256" key="7">
    <source>
        <dbReference type="SAM" id="Phobius"/>
    </source>
</evidence>
<evidence type="ECO:0000313" key="10">
    <source>
        <dbReference type="Proteomes" id="UP000004061"/>
    </source>
</evidence>
<comment type="caution">
    <text evidence="9">The sequence shown here is derived from an EMBL/GenBank/DDBJ whole genome shotgun (WGS) entry which is preliminary data.</text>
</comment>
<dbReference type="GO" id="GO:0005886">
    <property type="term" value="C:plasma membrane"/>
    <property type="evidence" value="ECO:0007669"/>
    <property type="project" value="UniProtKB-SubCell"/>
</dbReference>
<dbReference type="Pfam" id="PF01757">
    <property type="entry name" value="Acyl_transf_3"/>
    <property type="match status" value="1"/>
</dbReference>
<feature type="transmembrane region" description="Helical" evidence="7">
    <location>
        <begin position="337"/>
        <end position="359"/>
    </location>
</feature>
<dbReference type="RefSeq" id="WP_006669146.1">
    <property type="nucleotide sequence ID" value="NZ_ABYK01000014.1"/>
</dbReference>
<evidence type="ECO:0000256" key="5">
    <source>
        <dbReference type="ARBA" id="ARBA00022989"/>
    </source>
</evidence>
<keyword evidence="4 7" id="KW-0812">Transmembrane</keyword>
<evidence type="ECO:0000259" key="8">
    <source>
        <dbReference type="Pfam" id="PF01757"/>
    </source>
</evidence>
<dbReference type="PANTHER" id="PTHR40074">
    <property type="entry name" value="O-ACETYLTRANSFERASE WECH"/>
    <property type="match status" value="1"/>
</dbReference>
<reference evidence="9 10" key="1">
    <citation type="journal article" date="2011" name="Appl. Environ. Microbiol.">
        <title>Contribution of a Sodium Ion Gradient to Energy Conservation during Fermentation in the Cyanobacterium Arthrospira (Spirulina) maxima CS-328.</title>
        <authorList>
            <person name="Carrieri D."/>
            <person name="Ananyev G."/>
            <person name="Lenz O."/>
            <person name="Bryant D.A."/>
            <person name="Dismukes G.C."/>
        </authorList>
    </citation>
    <scope>NUCLEOTIDE SEQUENCE [LARGE SCALE GENOMIC DNA]</scope>
    <source>
        <strain evidence="9 10">CS-328</strain>
    </source>
</reference>
<dbReference type="Proteomes" id="UP000004061">
    <property type="component" value="Unassembled WGS sequence"/>
</dbReference>
<dbReference type="PANTHER" id="PTHR40074:SF2">
    <property type="entry name" value="O-ACETYLTRANSFERASE WECH"/>
    <property type="match status" value="1"/>
</dbReference>
<proteinExistence type="inferred from homology"/>
<feature type="transmembrane region" description="Helical" evidence="7">
    <location>
        <begin position="275"/>
        <end position="294"/>
    </location>
</feature>
<gene>
    <name evidence="9" type="ORF">AmaxDRAFT_2288</name>
</gene>
<evidence type="ECO:0000256" key="2">
    <source>
        <dbReference type="ARBA" id="ARBA00007400"/>
    </source>
</evidence>
<sequence>MNKPTRLTGVDLFRGLAAFGVTVLHSRGGTTGAPDLVSSWLIISASFAVPFFLATSFYLSFNRFYSRGKLLNLGDRFQRLIIPYGFWSLIYVLSRIVKSLVLGNPQEAIGVIADPIAIIFMGASAVHLYFVPLLFFGSFSIKLIEFLENQKNQPSQKNRFLVLGVIISLILDMTLRFTNNSFRLGANVAFSGLTEQISWLSNDQVILRIFFVIIAWIIRCLPYVFIAAIVAKYDYYQNIISRKIPLIAGCSFLIFCVSTFGFLPINSMIPGGTSITEILQGYSSLILAIALSYLMKDNPIIQNLGACSFGIYLAHHLSIEIFEFIVKKISPGLLEPISATTILITAIFGFVTSWAIVNLCSRNQITSRLVL</sequence>
<accession>B5W0J8</accession>
<name>B5W0J8_LIMMA</name>
<feature type="transmembrane region" description="Helical" evidence="7">
    <location>
        <begin position="80"/>
        <end position="97"/>
    </location>
</feature>
<organism evidence="9 10">
    <name type="scientific">Limnospira maxima CS-328</name>
    <dbReference type="NCBI Taxonomy" id="513049"/>
    <lineage>
        <taxon>Bacteria</taxon>
        <taxon>Bacillati</taxon>
        <taxon>Cyanobacteriota</taxon>
        <taxon>Cyanophyceae</taxon>
        <taxon>Oscillatoriophycideae</taxon>
        <taxon>Oscillatoriales</taxon>
        <taxon>Sirenicapillariaceae</taxon>
        <taxon>Limnospira</taxon>
    </lineage>
</organism>
<keyword evidence="6 7" id="KW-0472">Membrane</keyword>
<keyword evidence="3" id="KW-1003">Cell membrane</keyword>
<feature type="transmembrane region" description="Helical" evidence="7">
    <location>
        <begin position="160"/>
        <end position="178"/>
    </location>
</feature>
<protein>
    <recommendedName>
        <fullName evidence="8">Acyltransferase 3 domain-containing protein</fullName>
    </recommendedName>
</protein>
<evidence type="ECO:0000256" key="3">
    <source>
        <dbReference type="ARBA" id="ARBA00022475"/>
    </source>
</evidence>
<evidence type="ECO:0000256" key="1">
    <source>
        <dbReference type="ARBA" id="ARBA00004651"/>
    </source>
</evidence>
<evidence type="ECO:0000256" key="6">
    <source>
        <dbReference type="ARBA" id="ARBA00023136"/>
    </source>
</evidence>
<dbReference type="GO" id="GO:0009246">
    <property type="term" value="P:enterobacterial common antigen biosynthetic process"/>
    <property type="evidence" value="ECO:0007669"/>
    <property type="project" value="TreeGrafter"/>
</dbReference>
<feature type="transmembrane region" description="Helical" evidence="7">
    <location>
        <begin position="243"/>
        <end position="263"/>
    </location>
</feature>
<dbReference type="EMBL" id="ABYK01000014">
    <property type="protein sequence ID" value="EDZ94882.1"/>
    <property type="molecule type" value="Genomic_DNA"/>
</dbReference>
<feature type="transmembrane region" description="Helical" evidence="7">
    <location>
        <begin position="12"/>
        <end position="28"/>
    </location>
</feature>
<keyword evidence="10" id="KW-1185">Reference proteome</keyword>
<comment type="similarity">
    <text evidence="2">Belongs to the acyltransferase 3 family.</text>
</comment>
<dbReference type="GO" id="GO:0016413">
    <property type="term" value="F:O-acetyltransferase activity"/>
    <property type="evidence" value="ECO:0007669"/>
    <property type="project" value="TreeGrafter"/>
</dbReference>
<dbReference type="AlphaFoldDB" id="B5W0J8"/>
<feature type="transmembrane region" description="Helical" evidence="7">
    <location>
        <begin position="205"/>
        <end position="231"/>
    </location>
</feature>
<feature type="transmembrane region" description="Helical" evidence="7">
    <location>
        <begin position="40"/>
        <end position="59"/>
    </location>
</feature>
<feature type="domain" description="Acyltransferase 3" evidence="8">
    <location>
        <begin position="9"/>
        <end position="351"/>
    </location>
</feature>
<evidence type="ECO:0000256" key="4">
    <source>
        <dbReference type="ARBA" id="ARBA00022692"/>
    </source>
</evidence>
<keyword evidence="5 7" id="KW-1133">Transmembrane helix</keyword>
<feature type="transmembrane region" description="Helical" evidence="7">
    <location>
        <begin position="117"/>
        <end position="139"/>
    </location>
</feature>
<comment type="subcellular location">
    <subcellularLocation>
        <location evidence="1">Cell membrane</location>
        <topology evidence="1">Multi-pass membrane protein</topology>
    </subcellularLocation>
</comment>
<feature type="transmembrane region" description="Helical" evidence="7">
    <location>
        <begin position="306"/>
        <end position="325"/>
    </location>
</feature>
<dbReference type="InterPro" id="IPR002656">
    <property type="entry name" value="Acyl_transf_3_dom"/>
</dbReference>